<comment type="catalytic activity">
    <reaction evidence="1">
        <text>Release of an N-terminal amino acid, Xaa-|-Yaa- from a peptide, amide or arylamide. Xaa is preferably Ala, but may be most amino acids including Pro (slow action). When a terminal hydrophobic residue is followed by a prolyl residue, the two may be released as an intact Xaa-Pro dipeptide.</text>
        <dbReference type="EC" id="3.4.11.2"/>
    </reaction>
</comment>
<dbReference type="Gene3D" id="2.60.40.1730">
    <property type="entry name" value="tricorn interacting facor f3 domain"/>
    <property type="match status" value="1"/>
</dbReference>
<evidence type="ECO:0000256" key="11">
    <source>
        <dbReference type="ARBA" id="ARBA00023049"/>
    </source>
</evidence>
<gene>
    <name evidence="17" type="ORF">BXY39_1579</name>
</gene>
<dbReference type="InterPro" id="IPR014782">
    <property type="entry name" value="Peptidase_M1_dom"/>
</dbReference>
<dbReference type="EMBL" id="REFR01000010">
    <property type="protein sequence ID" value="RMB08932.1"/>
    <property type="molecule type" value="Genomic_DNA"/>
</dbReference>
<dbReference type="SUPFAM" id="SSF55486">
    <property type="entry name" value="Metalloproteases ('zincins'), catalytic domain"/>
    <property type="match status" value="1"/>
</dbReference>
<sequence>MERSPTVSTANKTIRLADYKPPGFSIPRISLVISLDRHETRVKATLDCVRQDVTAASIRLDGSAHMRLAGLAVDGRPVAESLYDLDVDGLSLKNVPDHFTLTIDTVLDPAANTRLEGLYLSEGCFCTQCEAEGFRHITFFPDRPDILSLYDVRIEASREHCPVLLSNGNRVESGMLPGGRHYAVWRDPFPKPCYLFALVAGDLECLSERFVTRSGRPVDLHLYAKPHDIGQCGHALASLKRAMRWDEDVFGLEYDLDVYNIVAVSDFNMGAMENKSLNIFNTKFVLAAAETATDRDFDNVEGVIGHEYFHNWTGNRITCRDWFQLSLKEGLTVFRDQEFSSDMGSRALKRLDDVRLLRTIQFPEDSGPLAHPVRPDSYVEINNFYTATVYNKGAEVIRMMRHLIGTEAFQAGMALYIERHDGQAVTCEDFVRTMEDAGGRDLTQFRLWYAQSGTPHLDIRRSRDETGMTVLEVVQSCPPTPGQPVKEPFHMPLLMDWLPRNASDRSAPRLVDGTGQRLEQGFLLELRKPVERFVFADVPVDAVPSLLRGFSAPVILKTDVSLDDLSFLARHDDDAFVRFEAAQTLGRKTVLDRMHDVPVGSGEAGQALLAFFTHLLSGPLEDAALTAELLSLPGETEIGDAVDALDPVRLHRAREAVLNTLAANDAELLQASYTEYRDRQTPDLSSEAKAIRRLSGLLLSYVARLEGGAGYVGEHYRRAFTMTERMAALVEAAHIPDHAADGGGGGTTDLLDDFYRRYEEYPLVIDKWFAVQAQSRRGDTLQRICKLKEHPAFTLHNPNRVRAVFTTFSMANPACFHTGDGSGYELLAETIMEVDPINPQVAARLVAPLGRWRRLEPTRQKLMRAALERILSCKSISSDVKELVQKSLQA</sequence>
<dbReference type="CDD" id="cd09600">
    <property type="entry name" value="M1_APN"/>
    <property type="match status" value="1"/>
</dbReference>
<dbReference type="EC" id="3.4.11.2" evidence="4 12"/>
<keyword evidence="10" id="KW-0862">Zinc</keyword>
<keyword evidence="6 17" id="KW-0031">Aminopeptidase</keyword>
<dbReference type="InterPro" id="IPR035414">
    <property type="entry name" value="Peptidase_M1_pepN_Ig-like"/>
</dbReference>
<dbReference type="OrthoDB" id="100605at2"/>
<evidence type="ECO:0000259" key="16">
    <source>
        <dbReference type="Pfam" id="PF17900"/>
    </source>
</evidence>
<name>A0A3M0CHY4_9PROT</name>
<evidence type="ECO:0000259" key="14">
    <source>
        <dbReference type="Pfam" id="PF11940"/>
    </source>
</evidence>
<dbReference type="Pfam" id="PF11940">
    <property type="entry name" value="DUF3458"/>
    <property type="match status" value="1"/>
</dbReference>
<feature type="domain" description="Aminopeptidase N-like N-terminal" evidence="16">
    <location>
        <begin position="100"/>
        <end position="195"/>
    </location>
</feature>
<evidence type="ECO:0000256" key="6">
    <source>
        <dbReference type="ARBA" id="ARBA00022438"/>
    </source>
</evidence>
<dbReference type="FunFam" id="1.10.390.10:FF:000002">
    <property type="entry name" value="Aminopeptidase N"/>
    <property type="match status" value="1"/>
</dbReference>
<dbReference type="RefSeq" id="WP_121938248.1">
    <property type="nucleotide sequence ID" value="NZ_REFR01000010.1"/>
</dbReference>
<evidence type="ECO:0000256" key="1">
    <source>
        <dbReference type="ARBA" id="ARBA00000098"/>
    </source>
</evidence>
<evidence type="ECO:0000256" key="3">
    <source>
        <dbReference type="ARBA" id="ARBA00010136"/>
    </source>
</evidence>
<dbReference type="PRINTS" id="PR00756">
    <property type="entry name" value="ALADIPTASE"/>
</dbReference>
<evidence type="ECO:0000256" key="8">
    <source>
        <dbReference type="ARBA" id="ARBA00022723"/>
    </source>
</evidence>
<dbReference type="Pfam" id="PF17900">
    <property type="entry name" value="Peptidase_M1_N"/>
    <property type="match status" value="1"/>
</dbReference>
<dbReference type="GO" id="GO:0016285">
    <property type="term" value="F:alanyl aminopeptidase activity"/>
    <property type="evidence" value="ECO:0007669"/>
    <property type="project" value="UniProtKB-EC"/>
</dbReference>
<dbReference type="GO" id="GO:0006508">
    <property type="term" value="P:proteolysis"/>
    <property type="evidence" value="ECO:0007669"/>
    <property type="project" value="UniProtKB-UniRule"/>
</dbReference>
<dbReference type="GO" id="GO:0008270">
    <property type="term" value="F:zinc ion binding"/>
    <property type="evidence" value="ECO:0007669"/>
    <property type="project" value="InterPro"/>
</dbReference>
<dbReference type="SUPFAM" id="SSF63737">
    <property type="entry name" value="Leukotriene A4 hydrolase N-terminal domain"/>
    <property type="match status" value="1"/>
</dbReference>
<keyword evidence="8" id="KW-0479">Metal-binding</keyword>
<keyword evidence="11" id="KW-0482">Metalloprotease</keyword>
<reference evidence="17 18" key="1">
    <citation type="submission" date="2018-10" db="EMBL/GenBank/DDBJ databases">
        <title>Genomic Encyclopedia of Archaeal and Bacterial Type Strains, Phase II (KMG-II): from individual species to whole genera.</title>
        <authorList>
            <person name="Goeker M."/>
        </authorList>
    </citation>
    <scope>NUCLEOTIDE SEQUENCE [LARGE SCALE GENOMIC DNA]</scope>
    <source>
        <strain evidence="17 18">DSM 25217</strain>
    </source>
</reference>
<organism evidence="17 18">
    <name type="scientific">Eilatimonas milleporae</name>
    <dbReference type="NCBI Taxonomy" id="911205"/>
    <lineage>
        <taxon>Bacteria</taxon>
        <taxon>Pseudomonadati</taxon>
        <taxon>Pseudomonadota</taxon>
        <taxon>Alphaproteobacteria</taxon>
        <taxon>Kordiimonadales</taxon>
        <taxon>Kordiimonadaceae</taxon>
        <taxon>Eilatimonas</taxon>
    </lineage>
</organism>
<dbReference type="InterPro" id="IPR038438">
    <property type="entry name" value="PepN_Ig-like_sf"/>
</dbReference>
<protein>
    <recommendedName>
        <fullName evidence="5 12">Aminopeptidase N</fullName>
        <ecNumber evidence="4 12">3.4.11.2</ecNumber>
    </recommendedName>
</protein>
<dbReference type="InterPro" id="IPR045357">
    <property type="entry name" value="Aminopeptidase_N-like_N"/>
</dbReference>
<dbReference type="Gene3D" id="3.30.2010.30">
    <property type="match status" value="1"/>
</dbReference>
<dbReference type="GO" id="GO:0008237">
    <property type="term" value="F:metallopeptidase activity"/>
    <property type="evidence" value="ECO:0007669"/>
    <property type="project" value="UniProtKB-UniRule"/>
</dbReference>
<dbReference type="InterPro" id="IPR012779">
    <property type="entry name" value="Peptidase_M1_pepN"/>
</dbReference>
<evidence type="ECO:0000259" key="15">
    <source>
        <dbReference type="Pfam" id="PF17432"/>
    </source>
</evidence>
<dbReference type="InParanoid" id="A0A3M0CHY4"/>
<dbReference type="InterPro" id="IPR042097">
    <property type="entry name" value="Aminopeptidase_N-like_N_sf"/>
</dbReference>
<evidence type="ECO:0000259" key="13">
    <source>
        <dbReference type="Pfam" id="PF01433"/>
    </source>
</evidence>
<dbReference type="AlphaFoldDB" id="A0A3M0CHY4"/>
<dbReference type="InterPro" id="IPR001930">
    <property type="entry name" value="Peptidase_M1"/>
</dbReference>
<dbReference type="Pfam" id="PF17432">
    <property type="entry name" value="DUF3458_C"/>
    <property type="match status" value="1"/>
</dbReference>
<feature type="domain" description="Peptidase M1 alanyl aminopeptidase Ig-like fold" evidence="14">
    <location>
        <begin position="453"/>
        <end position="558"/>
    </location>
</feature>
<dbReference type="Gene3D" id="1.25.50.10">
    <property type="entry name" value="Peptidase M1, alanyl aminopeptidase, C-terminal domain"/>
    <property type="match status" value="1"/>
</dbReference>
<evidence type="ECO:0000256" key="12">
    <source>
        <dbReference type="NCBIfam" id="TIGR02414"/>
    </source>
</evidence>
<dbReference type="FunFam" id="3.30.2010.30:FF:000002">
    <property type="entry name" value="Putative aminopeptidase N"/>
    <property type="match status" value="1"/>
</dbReference>
<dbReference type="Gene3D" id="1.10.390.10">
    <property type="entry name" value="Neutral Protease Domain 2"/>
    <property type="match status" value="1"/>
</dbReference>
<evidence type="ECO:0000313" key="18">
    <source>
        <dbReference type="Proteomes" id="UP000271227"/>
    </source>
</evidence>
<evidence type="ECO:0000256" key="2">
    <source>
        <dbReference type="ARBA" id="ARBA00001947"/>
    </source>
</evidence>
<dbReference type="Gene3D" id="2.60.40.1840">
    <property type="match status" value="1"/>
</dbReference>
<evidence type="ECO:0000313" key="17">
    <source>
        <dbReference type="EMBL" id="RMB08932.1"/>
    </source>
</evidence>
<keyword evidence="7" id="KW-0645">Protease</keyword>
<evidence type="ECO:0000256" key="5">
    <source>
        <dbReference type="ARBA" id="ARBA00015611"/>
    </source>
</evidence>
<comment type="caution">
    <text evidence="17">The sequence shown here is derived from an EMBL/GenBank/DDBJ whole genome shotgun (WGS) entry which is preliminary data.</text>
</comment>
<dbReference type="Proteomes" id="UP000271227">
    <property type="component" value="Unassembled WGS sequence"/>
</dbReference>
<proteinExistence type="inferred from homology"/>
<dbReference type="InterPro" id="IPR037144">
    <property type="entry name" value="Peptidase_M1_pepN_C_sf"/>
</dbReference>
<dbReference type="PANTHER" id="PTHR46322:SF1">
    <property type="entry name" value="PUROMYCIN-SENSITIVE AMINOPEPTIDASE"/>
    <property type="match status" value="1"/>
</dbReference>
<feature type="domain" description="Peptidase M1 membrane alanine aminopeptidase" evidence="13">
    <location>
        <begin position="235"/>
        <end position="445"/>
    </location>
</feature>
<accession>A0A3M0CHY4</accession>
<evidence type="ECO:0000256" key="10">
    <source>
        <dbReference type="ARBA" id="ARBA00022833"/>
    </source>
</evidence>
<dbReference type="InterPro" id="IPR024601">
    <property type="entry name" value="Peptidase_M1_pepN_C"/>
</dbReference>
<dbReference type="FunCoup" id="A0A3M0CHY4">
    <property type="interactions" value="306"/>
</dbReference>
<evidence type="ECO:0000256" key="4">
    <source>
        <dbReference type="ARBA" id="ARBA00012564"/>
    </source>
</evidence>
<evidence type="ECO:0000256" key="9">
    <source>
        <dbReference type="ARBA" id="ARBA00022801"/>
    </source>
</evidence>
<comment type="similarity">
    <text evidence="3">Belongs to the peptidase M1 family.</text>
</comment>
<keyword evidence="18" id="KW-1185">Reference proteome</keyword>
<comment type="cofactor">
    <cofactor evidence="2">
        <name>Zn(2+)</name>
        <dbReference type="ChEBI" id="CHEBI:29105"/>
    </cofactor>
</comment>
<feature type="domain" description="Peptidase M1 alanyl aminopeptidase C-terminal" evidence="15">
    <location>
        <begin position="563"/>
        <end position="889"/>
    </location>
</feature>
<evidence type="ECO:0000256" key="7">
    <source>
        <dbReference type="ARBA" id="ARBA00022670"/>
    </source>
</evidence>
<dbReference type="InterPro" id="IPR027268">
    <property type="entry name" value="Peptidase_M4/M1_CTD_sf"/>
</dbReference>
<dbReference type="Pfam" id="PF01433">
    <property type="entry name" value="Peptidase_M1"/>
    <property type="match status" value="1"/>
</dbReference>
<dbReference type="NCBIfam" id="TIGR02414">
    <property type="entry name" value="pepN_proteo"/>
    <property type="match status" value="1"/>
</dbReference>
<keyword evidence="9" id="KW-0378">Hydrolase</keyword>
<dbReference type="PANTHER" id="PTHR46322">
    <property type="entry name" value="PUROMYCIN-SENSITIVE AMINOPEPTIDASE"/>
    <property type="match status" value="1"/>
</dbReference>